<sequence length="194" mass="21987">MLQATLTKNDTKAKQLIWIFSVVVFLAVVLLSNFKLNISLPFNVHIFAQINAFINATIAILLVIALVAVKNKNFQLHKKLMMAALIFSVLFLVSYIAHHLLAGEAKFGDINHDGLLSPEEILQVGSLRTVYLIILLTHIFLAAVILPFILFTAYRALIAEYPAHKKLARYTWPLWFYVAVTGPIIYLMISPYYR</sequence>
<evidence type="ECO:0000256" key="1">
    <source>
        <dbReference type="SAM" id="Phobius"/>
    </source>
</evidence>
<dbReference type="PANTHER" id="PTHR37692:SF1">
    <property type="entry name" value="DUF420 DOMAIN-CONTAINING PROTEIN"/>
    <property type="match status" value="1"/>
</dbReference>
<comment type="caution">
    <text evidence="2">The sequence shown here is derived from an EMBL/GenBank/DDBJ whole genome shotgun (WGS) entry which is preliminary data.</text>
</comment>
<reference evidence="2" key="1">
    <citation type="submission" date="2019-10" db="EMBL/GenBank/DDBJ databases">
        <title>Draft genome sequence of Panacibacter sp. KCS-6.</title>
        <authorList>
            <person name="Yim K.J."/>
        </authorList>
    </citation>
    <scope>NUCLEOTIDE SEQUENCE</scope>
    <source>
        <strain evidence="2">KCS-6</strain>
    </source>
</reference>
<proteinExistence type="predicted"/>
<dbReference type="PANTHER" id="PTHR37692">
    <property type="entry name" value="HYPOTHETICAL MEMBRANE SPANNING PROTEIN"/>
    <property type="match status" value="1"/>
</dbReference>
<feature type="transmembrane region" description="Helical" evidence="1">
    <location>
        <begin position="46"/>
        <end position="68"/>
    </location>
</feature>
<evidence type="ECO:0000313" key="3">
    <source>
        <dbReference type="Proteomes" id="UP000598971"/>
    </source>
</evidence>
<dbReference type="RefSeq" id="WP_171608374.1">
    <property type="nucleotide sequence ID" value="NZ_WHPF01000009.1"/>
</dbReference>
<feature type="transmembrane region" description="Helical" evidence="1">
    <location>
        <begin position="174"/>
        <end position="193"/>
    </location>
</feature>
<feature type="transmembrane region" description="Helical" evidence="1">
    <location>
        <begin position="80"/>
        <end position="101"/>
    </location>
</feature>
<name>A0A8J8FEG1_9BACT</name>
<evidence type="ECO:0000313" key="2">
    <source>
        <dbReference type="EMBL" id="NNV56428.1"/>
    </source>
</evidence>
<feature type="transmembrane region" description="Helical" evidence="1">
    <location>
        <begin position="130"/>
        <end position="154"/>
    </location>
</feature>
<keyword evidence="1" id="KW-1133">Transmembrane helix</keyword>
<gene>
    <name evidence="2" type="ORF">GD597_13235</name>
</gene>
<keyword evidence="1" id="KW-0812">Transmembrane</keyword>
<accession>A0A8J8FEG1</accession>
<dbReference type="InterPro" id="IPR007352">
    <property type="entry name" value="DUF420"/>
</dbReference>
<dbReference type="Pfam" id="PF04238">
    <property type="entry name" value="DUF420"/>
    <property type="match status" value="1"/>
</dbReference>
<dbReference type="Proteomes" id="UP000598971">
    <property type="component" value="Unassembled WGS sequence"/>
</dbReference>
<organism evidence="2 3">
    <name type="scientific">Limnovirga soli</name>
    <dbReference type="NCBI Taxonomy" id="2656915"/>
    <lineage>
        <taxon>Bacteria</taxon>
        <taxon>Pseudomonadati</taxon>
        <taxon>Bacteroidota</taxon>
        <taxon>Chitinophagia</taxon>
        <taxon>Chitinophagales</taxon>
        <taxon>Chitinophagaceae</taxon>
        <taxon>Limnovirga</taxon>
    </lineage>
</organism>
<feature type="transmembrane region" description="Helical" evidence="1">
    <location>
        <begin position="16"/>
        <end position="34"/>
    </location>
</feature>
<keyword evidence="3" id="KW-1185">Reference proteome</keyword>
<protein>
    <submittedName>
        <fullName evidence="2">DUF420 domain-containing protein</fullName>
    </submittedName>
</protein>
<dbReference type="AlphaFoldDB" id="A0A8J8FEG1"/>
<dbReference type="InterPro" id="IPR018247">
    <property type="entry name" value="EF_Hand_1_Ca_BS"/>
</dbReference>
<keyword evidence="1" id="KW-0472">Membrane</keyword>
<dbReference type="EMBL" id="WHPF01000009">
    <property type="protein sequence ID" value="NNV56428.1"/>
    <property type="molecule type" value="Genomic_DNA"/>
</dbReference>
<dbReference type="PROSITE" id="PS00018">
    <property type="entry name" value="EF_HAND_1"/>
    <property type="match status" value="1"/>
</dbReference>